<evidence type="ECO:0000313" key="2">
    <source>
        <dbReference type="Proteomes" id="UP000218887"/>
    </source>
</evidence>
<dbReference type="Proteomes" id="UP000218887">
    <property type="component" value="Unassembled WGS sequence"/>
</dbReference>
<evidence type="ECO:0000313" key="1">
    <source>
        <dbReference type="EMBL" id="PAV27565.1"/>
    </source>
</evidence>
<organism evidence="1 2">
    <name type="scientific">Virgibacillus profundi</name>
    <dbReference type="NCBI Taxonomy" id="2024555"/>
    <lineage>
        <taxon>Bacteria</taxon>
        <taxon>Bacillati</taxon>
        <taxon>Bacillota</taxon>
        <taxon>Bacilli</taxon>
        <taxon>Bacillales</taxon>
        <taxon>Bacillaceae</taxon>
        <taxon>Virgibacillus</taxon>
    </lineage>
</organism>
<protein>
    <submittedName>
        <fullName evidence="1">Uncharacterized protein</fullName>
    </submittedName>
</protein>
<name>A0A2A2I8W1_9BACI</name>
<reference evidence="1 2" key="1">
    <citation type="submission" date="2017-08" db="EMBL/GenBank/DDBJ databases">
        <title>Virgibacillus indicus sp. nov. and Virgibacillus profoundi sp. nov, two moderately halophilic bacteria isolated from marine sediment by using the Microfluidic Streak Plate.</title>
        <authorList>
            <person name="Xu B."/>
            <person name="Hu B."/>
            <person name="Wang J."/>
            <person name="Zhu Y."/>
            <person name="Huang L."/>
            <person name="Du W."/>
            <person name="Huang Y."/>
        </authorList>
    </citation>
    <scope>NUCLEOTIDE SEQUENCE [LARGE SCALE GENOMIC DNA]</scope>
    <source>
        <strain evidence="1 2">IO3-P3-H5</strain>
    </source>
</reference>
<dbReference type="AlphaFoldDB" id="A0A2A2I8W1"/>
<feature type="non-terminal residue" evidence="1">
    <location>
        <position position="1"/>
    </location>
</feature>
<gene>
    <name evidence="1" type="ORF">CIL05_21650</name>
</gene>
<proteinExistence type="predicted"/>
<keyword evidence="2" id="KW-1185">Reference proteome</keyword>
<sequence length="82" mass="9284">RLSAVIPAPIVYIKIVAVEKLVVGSLTGVDFFFVWNLNYELISVIRGMRSSVWHLAMLGTAEQEHNYFEERRAIKASKTSCI</sequence>
<dbReference type="EMBL" id="NPOA01000116">
    <property type="protein sequence ID" value="PAV27565.1"/>
    <property type="molecule type" value="Genomic_DNA"/>
</dbReference>
<accession>A0A2A2I8W1</accession>
<comment type="caution">
    <text evidence="1">The sequence shown here is derived from an EMBL/GenBank/DDBJ whole genome shotgun (WGS) entry which is preliminary data.</text>
</comment>